<dbReference type="EMBL" id="PJQY01002622">
    <property type="protein sequence ID" value="PQP92057.1"/>
    <property type="molecule type" value="Genomic_DNA"/>
</dbReference>
<name>A0A314XMP2_PRUYE</name>
<protein>
    <submittedName>
        <fullName evidence="2">TPR-containing protein</fullName>
    </submittedName>
</protein>
<evidence type="ECO:0000313" key="2">
    <source>
        <dbReference type="EMBL" id="PQP92057.1"/>
    </source>
</evidence>
<comment type="caution">
    <text evidence="2">The sequence shown here is derived from an EMBL/GenBank/DDBJ whole genome shotgun (WGS) entry which is preliminary data.</text>
</comment>
<organism evidence="2 3">
    <name type="scientific">Prunus yedoensis var. nudiflora</name>
    <dbReference type="NCBI Taxonomy" id="2094558"/>
    <lineage>
        <taxon>Eukaryota</taxon>
        <taxon>Viridiplantae</taxon>
        <taxon>Streptophyta</taxon>
        <taxon>Embryophyta</taxon>
        <taxon>Tracheophyta</taxon>
        <taxon>Spermatophyta</taxon>
        <taxon>Magnoliopsida</taxon>
        <taxon>eudicotyledons</taxon>
        <taxon>Gunneridae</taxon>
        <taxon>Pentapetalae</taxon>
        <taxon>rosids</taxon>
        <taxon>fabids</taxon>
        <taxon>Rosales</taxon>
        <taxon>Rosaceae</taxon>
        <taxon>Amygdaloideae</taxon>
        <taxon>Amygdaleae</taxon>
        <taxon>Prunus</taxon>
    </lineage>
</organism>
<feature type="region of interest" description="Disordered" evidence="1">
    <location>
        <begin position="1"/>
        <end position="24"/>
    </location>
</feature>
<feature type="compositionally biased region" description="Polar residues" evidence="1">
    <location>
        <begin position="12"/>
        <end position="24"/>
    </location>
</feature>
<accession>A0A314XMP2</accession>
<sequence>MKNAIRSGDELQGQQNRTSNSNLEVSHLTQCAQDGEQNKPTENLPAEAVIHVKSAETEQQNNILGQQHGPKRKKKHKITSETETKIVIPLICDICNKCRDRQGFLTTIFLERSMLLTSNDLKVAKLYVRQSGFKLFTPLTQLLRLFSIPKKGNTCLPMCTKKYWWKQVQAPNFKKILRSEGQKPCLNCGNHNTVTMSMETTEKSVTEEPNIKQAATIEANCVTGVSETKDQGPNPLSHDNFRS</sequence>
<keyword evidence="3" id="KW-1185">Reference proteome</keyword>
<dbReference type="Proteomes" id="UP000250321">
    <property type="component" value="Unassembled WGS sequence"/>
</dbReference>
<dbReference type="OrthoDB" id="434647at2759"/>
<reference evidence="2 3" key="1">
    <citation type="submission" date="2018-02" db="EMBL/GenBank/DDBJ databases">
        <title>Draft genome of wild Prunus yedoensis var. nudiflora.</title>
        <authorList>
            <person name="Baek S."/>
            <person name="Kim J.-H."/>
            <person name="Choi K."/>
            <person name="Kim G.-B."/>
            <person name="Cho A."/>
            <person name="Jang H."/>
            <person name="Shin C.-H."/>
            <person name="Yu H.-J."/>
            <person name="Mun J.-H."/>
        </authorList>
    </citation>
    <scope>NUCLEOTIDE SEQUENCE [LARGE SCALE GENOMIC DNA]</scope>
    <source>
        <strain evidence="3">cv. Jeju island</strain>
        <tissue evidence="2">Leaf</tissue>
    </source>
</reference>
<proteinExistence type="predicted"/>
<evidence type="ECO:0000313" key="3">
    <source>
        <dbReference type="Proteomes" id="UP000250321"/>
    </source>
</evidence>
<gene>
    <name evidence="2" type="ORF">Pyn_32319</name>
</gene>
<evidence type="ECO:0000256" key="1">
    <source>
        <dbReference type="SAM" id="MobiDB-lite"/>
    </source>
</evidence>
<dbReference type="AlphaFoldDB" id="A0A314XMP2"/>